<gene>
    <name evidence="11" type="ORF">HEQ75_01260</name>
</gene>
<keyword evidence="7 8" id="KW-0408">Iron</keyword>
<keyword evidence="9" id="KW-0732">Signal</keyword>
<evidence type="ECO:0000256" key="9">
    <source>
        <dbReference type="SAM" id="SignalP"/>
    </source>
</evidence>
<keyword evidence="4 8" id="KW-0479">Metal-binding</keyword>
<evidence type="ECO:0000256" key="2">
    <source>
        <dbReference type="ARBA" id="ARBA00022448"/>
    </source>
</evidence>
<evidence type="ECO:0000256" key="6">
    <source>
        <dbReference type="ARBA" id="ARBA00022982"/>
    </source>
</evidence>
<dbReference type="PANTHER" id="PTHR33751:SF9">
    <property type="entry name" value="CYTOCHROME C4"/>
    <property type="match status" value="1"/>
</dbReference>
<organism evidence="11 12">
    <name type="scientific">Falsiroseomonas selenitidurans</name>
    <dbReference type="NCBI Taxonomy" id="2716335"/>
    <lineage>
        <taxon>Bacteria</taxon>
        <taxon>Pseudomonadati</taxon>
        <taxon>Pseudomonadota</taxon>
        <taxon>Alphaproteobacteria</taxon>
        <taxon>Acetobacterales</taxon>
        <taxon>Roseomonadaceae</taxon>
        <taxon>Falsiroseomonas</taxon>
    </lineage>
</organism>
<dbReference type="PANTHER" id="PTHR33751">
    <property type="entry name" value="CBB3-TYPE CYTOCHROME C OXIDASE SUBUNIT FIXP"/>
    <property type="match status" value="1"/>
</dbReference>
<evidence type="ECO:0000256" key="1">
    <source>
        <dbReference type="ARBA" id="ARBA00004418"/>
    </source>
</evidence>
<evidence type="ECO:0000256" key="3">
    <source>
        <dbReference type="ARBA" id="ARBA00022617"/>
    </source>
</evidence>
<proteinExistence type="predicted"/>
<evidence type="ECO:0000256" key="5">
    <source>
        <dbReference type="ARBA" id="ARBA00022764"/>
    </source>
</evidence>
<dbReference type="PIRSF" id="PIRSF000005">
    <property type="entry name" value="Cytochrome_c4"/>
    <property type="match status" value="1"/>
</dbReference>
<dbReference type="SUPFAM" id="SSF46626">
    <property type="entry name" value="Cytochrome c"/>
    <property type="match status" value="2"/>
</dbReference>
<keyword evidence="5" id="KW-0574">Periplasm</keyword>
<evidence type="ECO:0000256" key="8">
    <source>
        <dbReference type="PROSITE-ProRule" id="PRU00433"/>
    </source>
</evidence>
<evidence type="ECO:0000259" key="10">
    <source>
        <dbReference type="PROSITE" id="PS51007"/>
    </source>
</evidence>
<keyword evidence="12" id="KW-1185">Reference proteome</keyword>
<feature type="domain" description="Cytochrome c" evidence="10">
    <location>
        <begin position="30"/>
        <end position="118"/>
    </location>
</feature>
<sequence length="234" mass="24170">MRRFLAFALALCVTSAVAAAQLLGVDPDRRQVESGRAVAAGAGGQGQQGACFRCHGFDGAAEHAAAFPALAGQSAEYLLAQLEAYASGARANPIMQPIAAAMTPEQRRDVAVYYAAQPLPGGRARPQGDAALLQLGGVLSAIGSAERGIQACQNCHGPGGIGVPPTYPRLAGQPEAYLAATLRAWKTGERPSTAPRMTMAIIARRLTEQDIAAVARYFAAVPAGPVQRARGVLP</sequence>
<feature type="signal peptide" evidence="9">
    <location>
        <begin position="1"/>
        <end position="20"/>
    </location>
</feature>
<reference evidence="11 12" key="1">
    <citation type="submission" date="2020-03" db="EMBL/GenBank/DDBJ databases">
        <title>Roseomonas selenitidurans sp. nov. isolated from urban soil.</title>
        <authorList>
            <person name="Liu H."/>
        </authorList>
    </citation>
    <scope>NUCLEOTIDE SEQUENCE [LARGE SCALE GENOMIC DNA]</scope>
    <source>
        <strain evidence="11 12">BU-1</strain>
    </source>
</reference>
<dbReference type="InterPro" id="IPR009056">
    <property type="entry name" value="Cyt_c-like_dom"/>
</dbReference>
<evidence type="ECO:0000256" key="7">
    <source>
        <dbReference type="ARBA" id="ARBA00023004"/>
    </source>
</evidence>
<dbReference type="RefSeq" id="WP_168027090.1">
    <property type="nucleotide sequence ID" value="NZ_JAAVNE010000001.1"/>
</dbReference>
<dbReference type="Gene3D" id="1.10.760.10">
    <property type="entry name" value="Cytochrome c-like domain"/>
    <property type="match status" value="2"/>
</dbReference>
<accession>A0ABX1DY98</accession>
<evidence type="ECO:0000313" key="11">
    <source>
        <dbReference type="EMBL" id="NKC29473.1"/>
    </source>
</evidence>
<dbReference type="InterPro" id="IPR024167">
    <property type="entry name" value="Cytochrome_c4-like"/>
</dbReference>
<dbReference type="EMBL" id="JAAVNE010000001">
    <property type="protein sequence ID" value="NKC29473.1"/>
    <property type="molecule type" value="Genomic_DNA"/>
</dbReference>
<dbReference type="InterPro" id="IPR050597">
    <property type="entry name" value="Cytochrome_c_Oxidase_Subunit"/>
</dbReference>
<comment type="caution">
    <text evidence="11">The sequence shown here is derived from an EMBL/GenBank/DDBJ whole genome shotgun (WGS) entry which is preliminary data.</text>
</comment>
<dbReference type="InterPro" id="IPR036909">
    <property type="entry name" value="Cyt_c-like_dom_sf"/>
</dbReference>
<comment type="subcellular location">
    <subcellularLocation>
        <location evidence="1">Periplasm</location>
    </subcellularLocation>
</comment>
<feature type="chain" id="PRO_5047268756" evidence="9">
    <location>
        <begin position="21"/>
        <end position="234"/>
    </location>
</feature>
<protein>
    <submittedName>
        <fullName evidence="11">C-type cytochrome</fullName>
    </submittedName>
</protein>
<feature type="domain" description="Cytochrome c" evidence="10">
    <location>
        <begin position="131"/>
        <end position="222"/>
    </location>
</feature>
<dbReference type="PROSITE" id="PS51007">
    <property type="entry name" value="CYTC"/>
    <property type="match status" value="2"/>
</dbReference>
<keyword evidence="3 8" id="KW-0349">Heme</keyword>
<dbReference type="Proteomes" id="UP000787635">
    <property type="component" value="Unassembled WGS sequence"/>
</dbReference>
<keyword evidence="6" id="KW-0249">Electron transport</keyword>
<keyword evidence="2" id="KW-0813">Transport</keyword>
<dbReference type="Pfam" id="PF00034">
    <property type="entry name" value="Cytochrom_C"/>
    <property type="match status" value="2"/>
</dbReference>
<evidence type="ECO:0000256" key="4">
    <source>
        <dbReference type="ARBA" id="ARBA00022723"/>
    </source>
</evidence>
<name>A0ABX1DY98_9PROT</name>
<evidence type="ECO:0000313" key="12">
    <source>
        <dbReference type="Proteomes" id="UP000787635"/>
    </source>
</evidence>